<evidence type="ECO:0000313" key="4">
    <source>
        <dbReference type="Proteomes" id="UP000199600"/>
    </source>
</evidence>
<sequence length="312" mass="33903">MRKLFVALLLSYSSLALAAVLNIEFNFTPFVGEPAKADHVETIPGKAAVFINNIPVAEQEVRKNTVPVLFDNREIAAAVWVPAGSMGPALRKGKNTIRIEFVPANAKASYDAQLRWASVTDQVTRTEKGPGQVTSTNQSDEGRDSKKAVGKVVFEREFVADFATDRPWHHFPPVTALTDADRQDLAALVAARAAAFKPDFSTLYRVLETAATPGMQLDLEGIRKAKILDKGYKAGLRVAAPAADTLDFVLTGNPEVLIRSKTGRPLFQIDPKAFGRIKGDELQMGLAMVLGVLYPQQLVAVRDAAGKWAAVY</sequence>
<dbReference type="Proteomes" id="UP000199600">
    <property type="component" value="Unassembled WGS sequence"/>
</dbReference>
<proteinExistence type="predicted"/>
<evidence type="ECO:0000256" key="1">
    <source>
        <dbReference type="SAM" id="MobiDB-lite"/>
    </source>
</evidence>
<gene>
    <name evidence="3" type="ORF">PROAA_3170005</name>
</gene>
<name>A0A1A8XW74_9RHOO</name>
<dbReference type="RefSeq" id="WP_186411533.1">
    <property type="nucleotide sequence ID" value="NZ_FLQY01000243.1"/>
</dbReference>
<keyword evidence="4" id="KW-1185">Reference proteome</keyword>
<evidence type="ECO:0000313" key="3">
    <source>
        <dbReference type="EMBL" id="SBT09265.1"/>
    </source>
</evidence>
<organism evidence="3 4">
    <name type="scientific">Candidatus Propionivibrio aalborgensis</name>
    <dbReference type="NCBI Taxonomy" id="1860101"/>
    <lineage>
        <taxon>Bacteria</taxon>
        <taxon>Pseudomonadati</taxon>
        <taxon>Pseudomonadota</taxon>
        <taxon>Betaproteobacteria</taxon>
        <taxon>Rhodocyclales</taxon>
        <taxon>Rhodocyclaceae</taxon>
        <taxon>Propionivibrio</taxon>
    </lineage>
</organism>
<reference evidence="3 4" key="1">
    <citation type="submission" date="2016-06" db="EMBL/GenBank/DDBJ databases">
        <authorList>
            <person name="Kjaerup R.B."/>
            <person name="Dalgaard T.S."/>
            <person name="Juul-Madsen H.R."/>
        </authorList>
    </citation>
    <scope>NUCLEOTIDE SEQUENCE [LARGE SCALE GENOMIC DNA]</scope>
    <source>
        <strain evidence="3">2</strain>
    </source>
</reference>
<feature type="chain" id="PRO_5008381797" evidence="2">
    <location>
        <begin position="19"/>
        <end position="312"/>
    </location>
</feature>
<dbReference type="AlphaFoldDB" id="A0A1A8XW74"/>
<evidence type="ECO:0000256" key="2">
    <source>
        <dbReference type="SAM" id="SignalP"/>
    </source>
</evidence>
<keyword evidence="2" id="KW-0732">Signal</keyword>
<feature type="signal peptide" evidence="2">
    <location>
        <begin position="1"/>
        <end position="18"/>
    </location>
</feature>
<dbReference type="EMBL" id="FLQY01000243">
    <property type="protein sequence ID" value="SBT09265.1"/>
    <property type="molecule type" value="Genomic_DNA"/>
</dbReference>
<protein>
    <submittedName>
        <fullName evidence="3">Uncharacterized protein</fullName>
    </submittedName>
</protein>
<accession>A0A1A8XW74</accession>
<feature type="region of interest" description="Disordered" evidence="1">
    <location>
        <begin position="122"/>
        <end position="146"/>
    </location>
</feature>